<dbReference type="InterPro" id="IPR006652">
    <property type="entry name" value="Kelch_1"/>
</dbReference>
<dbReference type="STRING" id="81985.R0GE81"/>
<dbReference type="AlphaFoldDB" id="R0GE81"/>
<organism evidence="3 4">
    <name type="scientific">Capsella rubella</name>
    <dbReference type="NCBI Taxonomy" id="81985"/>
    <lineage>
        <taxon>Eukaryota</taxon>
        <taxon>Viridiplantae</taxon>
        <taxon>Streptophyta</taxon>
        <taxon>Embryophyta</taxon>
        <taxon>Tracheophyta</taxon>
        <taxon>Spermatophyta</taxon>
        <taxon>Magnoliopsida</taxon>
        <taxon>eudicotyledons</taxon>
        <taxon>Gunneridae</taxon>
        <taxon>Pentapetalae</taxon>
        <taxon>rosids</taxon>
        <taxon>malvids</taxon>
        <taxon>Brassicales</taxon>
        <taxon>Brassicaceae</taxon>
        <taxon>Camelineae</taxon>
        <taxon>Capsella</taxon>
    </lineage>
</organism>
<dbReference type="Gene3D" id="2.120.10.80">
    <property type="entry name" value="Kelch-type beta propeller"/>
    <property type="match status" value="1"/>
</dbReference>
<dbReference type="InterPro" id="IPR036047">
    <property type="entry name" value="F-box-like_dom_sf"/>
</dbReference>
<evidence type="ECO:0000256" key="1">
    <source>
        <dbReference type="SAM" id="MobiDB-lite"/>
    </source>
</evidence>
<dbReference type="SMART" id="SM00612">
    <property type="entry name" value="Kelch"/>
    <property type="match status" value="2"/>
</dbReference>
<dbReference type="PROSITE" id="PS50181">
    <property type="entry name" value="FBOX"/>
    <property type="match status" value="1"/>
</dbReference>
<dbReference type="PANTHER" id="PTHR24414">
    <property type="entry name" value="F-BOX/KELCH-REPEAT PROTEIN SKIP4"/>
    <property type="match status" value="1"/>
</dbReference>
<evidence type="ECO:0000313" key="4">
    <source>
        <dbReference type="Proteomes" id="UP000029121"/>
    </source>
</evidence>
<dbReference type="Pfam" id="PF25210">
    <property type="entry name" value="Kelch_FKB95"/>
    <property type="match status" value="1"/>
</dbReference>
<dbReference type="EMBL" id="KB870806">
    <property type="protein sequence ID" value="EOA34097.1"/>
    <property type="molecule type" value="Genomic_DNA"/>
</dbReference>
<dbReference type="eggNOG" id="KOG1072">
    <property type="taxonomic scope" value="Eukaryota"/>
</dbReference>
<feature type="domain" description="F-box" evidence="2">
    <location>
        <begin position="17"/>
        <end position="63"/>
    </location>
</feature>
<keyword evidence="4" id="KW-1185">Reference proteome</keyword>
<dbReference type="InterPro" id="IPR050354">
    <property type="entry name" value="F-box/kelch-repeat_ARATH"/>
</dbReference>
<dbReference type="Pfam" id="PF00646">
    <property type="entry name" value="F-box"/>
    <property type="match status" value="1"/>
</dbReference>
<dbReference type="InterPro" id="IPR057499">
    <property type="entry name" value="Kelch_FKB95"/>
</dbReference>
<feature type="region of interest" description="Disordered" evidence="1">
    <location>
        <begin position="1"/>
        <end position="21"/>
    </location>
</feature>
<dbReference type="OrthoDB" id="1073637at2759"/>
<protein>
    <recommendedName>
        <fullName evidence="2">F-box domain-containing protein</fullName>
    </recommendedName>
</protein>
<evidence type="ECO:0000259" key="2">
    <source>
        <dbReference type="PROSITE" id="PS50181"/>
    </source>
</evidence>
<dbReference type="KEGG" id="crb:17896428"/>
<name>R0GE81_9BRAS</name>
<sequence length="388" mass="44223">MNGEEPPLKKTKLPNKQTSNPSLPEDLLLSILARVSRLYYPTLSLVSKHFRSLLTSSELYRTRSLLGCTENFLYVCLRLSRTDHTPRWYMLRPRPNPILTNRKKKNKSSGYVLSTIPFTHYPRGKSSALVTVGSKIYNIGGVINGSASSTVSILDCWSHTWLQAPSMQMERDSPSANFLDGKIYVTGFCYRKYDPSNWMEVFDLKTETWEPVLSRAGRLTIYRCHDHTYNVVVDEKVYIIGDKGVAYNPKDGTWNSLGPEMDLRLNGLSACVIENVLYYYSNEETIQWYDTKARSWRVVNGLKKLPKFARFANVRLADYGGKMALFWDKFVASGGGGGYENRMIWCAMIALERSNSVEIWGQVEWFGAVLKNPIPVEYGFEYVAAVNV</sequence>
<dbReference type="CDD" id="cd22152">
    <property type="entry name" value="F-box_AtAFR-like"/>
    <property type="match status" value="1"/>
</dbReference>
<accession>R0GE81</accession>
<dbReference type="InterPro" id="IPR015915">
    <property type="entry name" value="Kelch-typ_b-propeller"/>
</dbReference>
<gene>
    <name evidence="3" type="ORF">CARUB_v10021597mg</name>
</gene>
<dbReference type="SMART" id="SM00256">
    <property type="entry name" value="FBOX"/>
    <property type="match status" value="1"/>
</dbReference>
<dbReference type="PANTHER" id="PTHR24414:SF184">
    <property type="entry name" value="GALACTOSE OXIDASE_KELCH REPEAT SUPERFAMILY PROTEIN"/>
    <property type="match status" value="1"/>
</dbReference>
<dbReference type="Proteomes" id="UP000029121">
    <property type="component" value="Unassembled WGS sequence"/>
</dbReference>
<dbReference type="SUPFAM" id="SSF81383">
    <property type="entry name" value="F-box domain"/>
    <property type="match status" value="1"/>
</dbReference>
<reference evidence="4" key="1">
    <citation type="journal article" date="2013" name="Nat. Genet.">
        <title>The Capsella rubella genome and the genomic consequences of rapid mating system evolution.</title>
        <authorList>
            <person name="Slotte T."/>
            <person name="Hazzouri K.M."/>
            <person name="Agren J.A."/>
            <person name="Koenig D."/>
            <person name="Maumus F."/>
            <person name="Guo Y.L."/>
            <person name="Steige K."/>
            <person name="Platts A.E."/>
            <person name="Escobar J.S."/>
            <person name="Newman L.K."/>
            <person name="Wang W."/>
            <person name="Mandakova T."/>
            <person name="Vello E."/>
            <person name="Smith L.M."/>
            <person name="Henz S.R."/>
            <person name="Steffen J."/>
            <person name="Takuno S."/>
            <person name="Brandvain Y."/>
            <person name="Coop G."/>
            <person name="Andolfatto P."/>
            <person name="Hu T.T."/>
            <person name="Blanchette M."/>
            <person name="Clark R.M."/>
            <person name="Quesneville H."/>
            <person name="Nordborg M."/>
            <person name="Gaut B.S."/>
            <person name="Lysak M.A."/>
            <person name="Jenkins J."/>
            <person name="Grimwood J."/>
            <person name="Chapman J."/>
            <person name="Prochnik S."/>
            <person name="Shu S."/>
            <person name="Rokhsar D."/>
            <person name="Schmutz J."/>
            <person name="Weigel D."/>
            <person name="Wright S.I."/>
        </authorList>
    </citation>
    <scope>NUCLEOTIDE SEQUENCE [LARGE SCALE GENOMIC DNA]</scope>
    <source>
        <strain evidence="4">cv. Monte Gargano</strain>
    </source>
</reference>
<dbReference type="InterPro" id="IPR001810">
    <property type="entry name" value="F-box_dom"/>
</dbReference>
<proteinExistence type="predicted"/>
<evidence type="ECO:0000313" key="3">
    <source>
        <dbReference type="EMBL" id="EOA34097.1"/>
    </source>
</evidence>
<dbReference type="SUPFAM" id="SSF117281">
    <property type="entry name" value="Kelch motif"/>
    <property type="match status" value="1"/>
</dbReference>